<gene>
    <name evidence="2" type="ORF">DW839_30900</name>
</gene>
<dbReference type="EMBL" id="QSHZ01000060">
    <property type="protein sequence ID" value="RHC46690.1"/>
    <property type="molecule type" value="Genomic_DNA"/>
</dbReference>
<organism evidence="2 3">
    <name type="scientific">Enterocloster bolteae</name>
    <dbReference type="NCBI Taxonomy" id="208479"/>
    <lineage>
        <taxon>Bacteria</taxon>
        <taxon>Bacillati</taxon>
        <taxon>Bacillota</taxon>
        <taxon>Clostridia</taxon>
        <taxon>Lachnospirales</taxon>
        <taxon>Lachnospiraceae</taxon>
        <taxon>Enterocloster</taxon>
    </lineage>
</organism>
<comment type="caution">
    <text evidence="2">The sequence shown here is derived from an EMBL/GenBank/DDBJ whole genome shotgun (WGS) entry which is preliminary data.</text>
</comment>
<evidence type="ECO:0000313" key="3">
    <source>
        <dbReference type="Proteomes" id="UP000283975"/>
    </source>
</evidence>
<sequence length="112" mass="13582">MTRAERRRVERENRKQPTYNLSRDQLREIKQEATHDAAETAFLMMLGIPVLMFKDHFGQMIRREVDGKSREQRFVDYCIEFYRQFDKGLYTLDDIRSVLKDECNIEIEIEMK</sequence>
<dbReference type="AlphaFoldDB" id="A0A414AFY8"/>
<feature type="region of interest" description="Disordered" evidence="1">
    <location>
        <begin position="1"/>
        <end position="25"/>
    </location>
</feature>
<proteinExistence type="predicted"/>
<evidence type="ECO:0000313" key="2">
    <source>
        <dbReference type="EMBL" id="RHC46690.1"/>
    </source>
</evidence>
<reference evidence="2 3" key="1">
    <citation type="submission" date="2018-08" db="EMBL/GenBank/DDBJ databases">
        <title>A genome reference for cultivated species of the human gut microbiota.</title>
        <authorList>
            <person name="Zou Y."/>
            <person name="Xue W."/>
            <person name="Luo G."/>
        </authorList>
    </citation>
    <scope>NUCLEOTIDE SEQUENCE [LARGE SCALE GENOMIC DNA]</scope>
    <source>
        <strain evidence="2 3">AM35-14</strain>
    </source>
</reference>
<name>A0A414AFY8_9FIRM</name>
<accession>A0A414AFY8</accession>
<protein>
    <submittedName>
        <fullName evidence="2">Uncharacterized protein</fullName>
    </submittedName>
</protein>
<evidence type="ECO:0000256" key="1">
    <source>
        <dbReference type="SAM" id="MobiDB-lite"/>
    </source>
</evidence>
<dbReference type="Proteomes" id="UP000283975">
    <property type="component" value="Unassembled WGS sequence"/>
</dbReference>